<dbReference type="SUPFAM" id="SSF53850">
    <property type="entry name" value="Periplasmic binding protein-like II"/>
    <property type="match status" value="1"/>
</dbReference>
<proteinExistence type="inferred from homology"/>
<dbReference type="InterPro" id="IPR000847">
    <property type="entry name" value="LysR_HTH_N"/>
</dbReference>
<accession>A0A5P3AC73</accession>
<dbReference type="InterPro" id="IPR036390">
    <property type="entry name" value="WH_DNA-bd_sf"/>
</dbReference>
<dbReference type="Gene3D" id="1.10.10.10">
    <property type="entry name" value="Winged helix-like DNA-binding domain superfamily/Winged helix DNA-binding domain"/>
    <property type="match status" value="1"/>
</dbReference>
<dbReference type="InterPro" id="IPR058163">
    <property type="entry name" value="LysR-type_TF_proteobact-type"/>
</dbReference>
<sequence>MIKRRDLPLYALRSFEAAARLQSLTAAAEELGVTYSAISHQIRKLEQLVALDLFDRRHKPLMLTARGEALFASVRDSFDQLAQATEGLERAEPGGELTISSVPGLGTNWLIPELGEFIRTFRSVDIHITTHFWHREAQNTDADLSIVYGSAEHPGKKVTRLGQSQFFPVCSPRIVDALAKPKTLAGMVLLHDHTEETWSRWLLEAGFDSIQRHQNMYFDNANMSLEAARRGLGVAMGDRVTVKSDLAEGRLIRLFDKSVPAIHPYYIVTKAEDKALPVARALEAWLIDRFSD</sequence>
<reference evidence="6 7" key="1">
    <citation type="submission" date="2018-08" db="EMBL/GenBank/DDBJ databases">
        <title>Genetic Globetrotter - A new plasmid hitch-hiking vast phylogenetic and geographic distances.</title>
        <authorList>
            <person name="Vollmers J."/>
            <person name="Petersen J."/>
        </authorList>
    </citation>
    <scope>NUCLEOTIDE SEQUENCE [LARGE SCALE GENOMIC DNA]</scope>
    <source>
        <strain evidence="6 7">DSM 26383</strain>
    </source>
</reference>
<dbReference type="CDD" id="cd08432">
    <property type="entry name" value="PBP2_GcdR_TrpI_HvrB_AmpR_like"/>
    <property type="match status" value="1"/>
</dbReference>
<dbReference type="GO" id="GO:0043565">
    <property type="term" value="F:sequence-specific DNA binding"/>
    <property type="evidence" value="ECO:0007669"/>
    <property type="project" value="TreeGrafter"/>
</dbReference>
<organism evidence="6 7">
    <name type="scientific">Roseovarius indicus</name>
    <dbReference type="NCBI Taxonomy" id="540747"/>
    <lineage>
        <taxon>Bacteria</taxon>
        <taxon>Pseudomonadati</taxon>
        <taxon>Pseudomonadota</taxon>
        <taxon>Alphaproteobacteria</taxon>
        <taxon>Rhodobacterales</taxon>
        <taxon>Roseobacteraceae</taxon>
        <taxon>Roseovarius</taxon>
    </lineage>
</organism>
<name>A0A5P3AC73_9RHOB</name>
<evidence type="ECO:0000256" key="4">
    <source>
        <dbReference type="ARBA" id="ARBA00023163"/>
    </source>
</evidence>
<keyword evidence="3" id="KW-0238">DNA-binding</keyword>
<dbReference type="OrthoDB" id="9813056at2"/>
<dbReference type="EMBL" id="CP031598">
    <property type="protein sequence ID" value="QEW26949.1"/>
    <property type="molecule type" value="Genomic_DNA"/>
</dbReference>
<dbReference type="InterPro" id="IPR005119">
    <property type="entry name" value="LysR_subst-bd"/>
</dbReference>
<gene>
    <name evidence="6" type="primary">gcvA_11</name>
    <name evidence="6" type="ORF">RIdsm_02757</name>
</gene>
<dbReference type="KEGG" id="rid:RIdsm_02757"/>
<dbReference type="PANTHER" id="PTHR30537:SF26">
    <property type="entry name" value="GLYCINE CLEAVAGE SYSTEM TRANSCRIPTIONAL ACTIVATOR"/>
    <property type="match status" value="1"/>
</dbReference>
<protein>
    <submittedName>
        <fullName evidence="6">Gcv operon activator</fullName>
    </submittedName>
</protein>
<dbReference type="InterPro" id="IPR036388">
    <property type="entry name" value="WH-like_DNA-bd_sf"/>
</dbReference>
<dbReference type="Pfam" id="PF03466">
    <property type="entry name" value="LysR_substrate"/>
    <property type="match status" value="1"/>
</dbReference>
<dbReference type="Pfam" id="PF00126">
    <property type="entry name" value="HTH_1"/>
    <property type="match status" value="1"/>
</dbReference>
<evidence type="ECO:0000256" key="1">
    <source>
        <dbReference type="ARBA" id="ARBA00009437"/>
    </source>
</evidence>
<evidence type="ECO:0000313" key="6">
    <source>
        <dbReference type="EMBL" id="QEW26949.1"/>
    </source>
</evidence>
<dbReference type="AlphaFoldDB" id="A0A5P3AC73"/>
<dbReference type="FunFam" id="1.10.10.10:FF:000038">
    <property type="entry name" value="Glycine cleavage system transcriptional activator"/>
    <property type="match status" value="1"/>
</dbReference>
<feature type="domain" description="HTH lysR-type" evidence="5">
    <location>
        <begin position="7"/>
        <end position="64"/>
    </location>
</feature>
<dbReference type="Gene3D" id="3.40.190.10">
    <property type="entry name" value="Periplasmic binding protein-like II"/>
    <property type="match status" value="2"/>
</dbReference>
<evidence type="ECO:0000256" key="2">
    <source>
        <dbReference type="ARBA" id="ARBA00023015"/>
    </source>
</evidence>
<dbReference type="PROSITE" id="PS50931">
    <property type="entry name" value="HTH_LYSR"/>
    <property type="match status" value="1"/>
</dbReference>
<dbReference type="GO" id="GO:0003700">
    <property type="term" value="F:DNA-binding transcription factor activity"/>
    <property type="evidence" value="ECO:0007669"/>
    <property type="project" value="InterPro"/>
</dbReference>
<keyword evidence="2" id="KW-0805">Transcription regulation</keyword>
<evidence type="ECO:0000259" key="5">
    <source>
        <dbReference type="PROSITE" id="PS50931"/>
    </source>
</evidence>
<dbReference type="PANTHER" id="PTHR30537">
    <property type="entry name" value="HTH-TYPE TRANSCRIPTIONAL REGULATOR"/>
    <property type="match status" value="1"/>
</dbReference>
<keyword evidence="4" id="KW-0804">Transcription</keyword>
<dbReference type="GO" id="GO:0006351">
    <property type="term" value="P:DNA-templated transcription"/>
    <property type="evidence" value="ECO:0007669"/>
    <property type="project" value="TreeGrafter"/>
</dbReference>
<dbReference type="SUPFAM" id="SSF46785">
    <property type="entry name" value="Winged helix' DNA-binding domain"/>
    <property type="match status" value="1"/>
</dbReference>
<dbReference type="RefSeq" id="WP_057815352.1">
    <property type="nucleotide sequence ID" value="NZ_CAXRJZ010000052.1"/>
</dbReference>
<comment type="similarity">
    <text evidence="1">Belongs to the LysR transcriptional regulatory family.</text>
</comment>
<evidence type="ECO:0000313" key="7">
    <source>
        <dbReference type="Proteomes" id="UP000325785"/>
    </source>
</evidence>
<dbReference type="PRINTS" id="PR00039">
    <property type="entry name" value="HTHLYSR"/>
</dbReference>
<evidence type="ECO:0000256" key="3">
    <source>
        <dbReference type="ARBA" id="ARBA00023125"/>
    </source>
</evidence>
<dbReference type="Proteomes" id="UP000325785">
    <property type="component" value="Chromosome"/>
</dbReference>